<evidence type="ECO:0000259" key="1">
    <source>
        <dbReference type="PROSITE" id="PS50011"/>
    </source>
</evidence>
<dbReference type="EMBL" id="JARKIK010000087">
    <property type="protein sequence ID" value="KAK8724084.1"/>
    <property type="molecule type" value="Genomic_DNA"/>
</dbReference>
<dbReference type="EMBL" id="JARKIK010000087">
    <property type="protein sequence ID" value="KAK8724079.1"/>
    <property type="molecule type" value="Genomic_DNA"/>
</dbReference>
<dbReference type="PANTHER" id="PTHR44167">
    <property type="entry name" value="OVARIAN-SPECIFIC SERINE/THREONINE-PROTEIN KINASE LOK-RELATED"/>
    <property type="match status" value="1"/>
</dbReference>
<dbReference type="GO" id="GO:0004674">
    <property type="term" value="F:protein serine/threonine kinase activity"/>
    <property type="evidence" value="ECO:0007669"/>
    <property type="project" value="TreeGrafter"/>
</dbReference>
<dbReference type="Proteomes" id="UP001445076">
    <property type="component" value="Unassembled WGS sequence"/>
</dbReference>
<evidence type="ECO:0000313" key="2">
    <source>
        <dbReference type="EMBL" id="KAK8724083.1"/>
    </source>
</evidence>
<dbReference type="Gene3D" id="1.10.510.10">
    <property type="entry name" value="Transferase(Phosphotransferase) domain 1"/>
    <property type="match status" value="1"/>
</dbReference>
<reference evidence="2" key="2">
    <citation type="submission" date="2024-01" db="EMBL/GenBank/DDBJ databases">
        <authorList>
            <person name="He J."/>
            <person name="Wang M."/>
            <person name="Zheng J."/>
            <person name="Liu Z."/>
        </authorList>
    </citation>
    <scope>NUCLEOTIDE SEQUENCE</scope>
    <source>
        <strain evidence="2">ZL_2023a</strain>
        <tissue evidence="2">Muscle</tissue>
    </source>
</reference>
<comment type="caution">
    <text evidence="2">The sequence shown here is derived from an EMBL/GenBank/DDBJ whole genome shotgun (WGS) entry which is preliminary data.</text>
</comment>
<feature type="domain" description="Protein kinase" evidence="1">
    <location>
        <begin position="1"/>
        <end position="198"/>
    </location>
</feature>
<organism evidence="2 3">
    <name type="scientific">Cherax quadricarinatus</name>
    <name type="common">Australian red claw crayfish</name>
    <dbReference type="NCBI Taxonomy" id="27406"/>
    <lineage>
        <taxon>Eukaryota</taxon>
        <taxon>Metazoa</taxon>
        <taxon>Ecdysozoa</taxon>
        <taxon>Arthropoda</taxon>
        <taxon>Crustacea</taxon>
        <taxon>Multicrustacea</taxon>
        <taxon>Malacostraca</taxon>
        <taxon>Eumalacostraca</taxon>
        <taxon>Eucarida</taxon>
        <taxon>Decapoda</taxon>
        <taxon>Pleocyemata</taxon>
        <taxon>Astacidea</taxon>
        <taxon>Parastacoidea</taxon>
        <taxon>Parastacidae</taxon>
        <taxon>Cherax</taxon>
    </lineage>
</organism>
<dbReference type="Pfam" id="PF00069">
    <property type="entry name" value="Pkinase"/>
    <property type="match status" value="1"/>
</dbReference>
<dbReference type="InterPro" id="IPR008271">
    <property type="entry name" value="Ser/Thr_kinase_AS"/>
</dbReference>
<dbReference type="GO" id="GO:0005524">
    <property type="term" value="F:ATP binding"/>
    <property type="evidence" value="ECO:0007669"/>
    <property type="project" value="InterPro"/>
</dbReference>
<keyword evidence="3" id="KW-1185">Reference proteome</keyword>
<dbReference type="PROSITE" id="PS00108">
    <property type="entry name" value="PROTEIN_KINASE_ST"/>
    <property type="match status" value="1"/>
</dbReference>
<dbReference type="GO" id="GO:0005634">
    <property type="term" value="C:nucleus"/>
    <property type="evidence" value="ECO:0007669"/>
    <property type="project" value="TreeGrafter"/>
</dbReference>
<sequence length="199" mass="22641">MSFDPTILVMSCRGNSRLNDFLELCSLNKCLRALIKLTISLNEIHSKGVMHGDLKMDNVMIQNEHDPRNFTVNIIDFGLAESLGANRRIYRKRSCHYPPESHYPGKASSSFDVYSLGDIIHHTCEMLAYIGCPEDLISLAQLMKKDEEKQRPNLTFVIKSLSKILEDNMTDGEDSGESLIQWIARWVSKMKVQGMKFLG</sequence>
<dbReference type="InterPro" id="IPR011009">
    <property type="entry name" value="Kinase-like_dom_sf"/>
</dbReference>
<dbReference type="PROSITE" id="PS50011">
    <property type="entry name" value="PROTEIN_KINASE_DOM"/>
    <property type="match status" value="1"/>
</dbReference>
<dbReference type="GO" id="GO:0044773">
    <property type="term" value="P:mitotic DNA damage checkpoint signaling"/>
    <property type="evidence" value="ECO:0007669"/>
    <property type="project" value="TreeGrafter"/>
</dbReference>
<name>A0AAW0W3S4_CHEQU</name>
<dbReference type="InterPro" id="IPR000719">
    <property type="entry name" value="Prot_kinase_dom"/>
</dbReference>
<evidence type="ECO:0000313" key="3">
    <source>
        <dbReference type="Proteomes" id="UP001445076"/>
    </source>
</evidence>
<dbReference type="EMBL" id="JARKIK010000087">
    <property type="protein sequence ID" value="KAK8724087.1"/>
    <property type="molecule type" value="Genomic_DNA"/>
</dbReference>
<dbReference type="EMBL" id="JARKIK010000087">
    <property type="protein sequence ID" value="KAK8724083.1"/>
    <property type="molecule type" value="Genomic_DNA"/>
</dbReference>
<dbReference type="PANTHER" id="PTHR44167:SF30">
    <property type="entry name" value="PHOSPHORYLASE KINASE"/>
    <property type="match status" value="1"/>
</dbReference>
<protein>
    <recommendedName>
        <fullName evidence="1">Protein kinase domain-containing protein</fullName>
    </recommendedName>
</protein>
<accession>A0AAW0W3S4</accession>
<proteinExistence type="predicted"/>
<dbReference type="AlphaFoldDB" id="A0AAW0W3S4"/>
<reference evidence="2 3" key="1">
    <citation type="journal article" date="2024" name="BMC Genomics">
        <title>Genome assembly of redclaw crayfish (Cherax quadricarinatus) provides insights into its immune adaptation and hypoxia tolerance.</title>
        <authorList>
            <person name="Liu Z."/>
            <person name="Zheng J."/>
            <person name="Li H."/>
            <person name="Fang K."/>
            <person name="Wang S."/>
            <person name="He J."/>
            <person name="Zhou D."/>
            <person name="Weng S."/>
            <person name="Chi M."/>
            <person name="Gu Z."/>
            <person name="He J."/>
            <person name="Li F."/>
            <person name="Wang M."/>
        </authorList>
    </citation>
    <scope>NUCLEOTIDE SEQUENCE [LARGE SCALE GENOMIC DNA]</scope>
    <source>
        <strain evidence="2">ZL_2023a</strain>
    </source>
</reference>
<gene>
    <name evidence="2" type="ORF">OTU49_011437</name>
</gene>
<dbReference type="SUPFAM" id="SSF56112">
    <property type="entry name" value="Protein kinase-like (PK-like)"/>
    <property type="match status" value="1"/>
</dbReference>